<name>A0A7J6RVJ0_PEROL</name>
<evidence type="ECO:0000313" key="2">
    <source>
        <dbReference type="EMBL" id="KAF4724265.1"/>
    </source>
</evidence>
<comment type="caution">
    <text evidence="2">The sequence shown here is derived from an EMBL/GenBank/DDBJ whole genome shotgun (WGS) entry which is preliminary data.</text>
</comment>
<dbReference type="EMBL" id="JABANM010019558">
    <property type="protein sequence ID" value="KAF4724265.1"/>
    <property type="molecule type" value="Genomic_DNA"/>
</dbReference>
<gene>
    <name evidence="2" type="ORF">FOZ62_005962</name>
</gene>
<dbReference type="Proteomes" id="UP000574390">
    <property type="component" value="Unassembled WGS sequence"/>
</dbReference>
<evidence type="ECO:0000256" key="1">
    <source>
        <dbReference type="SAM" id="MobiDB-lite"/>
    </source>
</evidence>
<sequence>MCSEREELVEEFSIVPGIVSYWCSKERRDVTQATDGNHTWAPDHWTESTHNRSRQEASGGAAAAGGTTISGAPSGRLRYLSLPPRIFFRLPAQNGIPAEVDPCYIGVYLEEPGTERPWRAKKPFPSGERRDWAIP</sequence>
<proteinExistence type="predicted"/>
<accession>A0A7J6RVJ0</accession>
<feature type="compositionally biased region" description="Low complexity" evidence="1">
    <location>
        <begin position="57"/>
        <end position="75"/>
    </location>
</feature>
<feature type="region of interest" description="Disordered" evidence="1">
    <location>
        <begin position="32"/>
        <end position="75"/>
    </location>
</feature>
<organism evidence="2 3">
    <name type="scientific">Perkinsus olseni</name>
    <name type="common">Perkinsus atlanticus</name>
    <dbReference type="NCBI Taxonomy" id="32597"/>
    <lineage>
        <taxon>Eukaryota</taxon>
        <taxon>Sar</taxon>
        <taxon>Alveolata</taxon>
        <taxon>Perkinsozoa</taxon>
        <taxon>Perkinsea</taxon>
        <taxon>Perkinsida</taxon>
        <taxon>Perkinsidae</taxon>
        <taxon>Perkinsus</taxon>
    </lineage>
</organism>
<feature type="non-terminal residue" evidence="2">
    <location>
        <position position="1"/>
    </location>
</feature>
<evidence type="ECO:0000313" key="3">
    <source>
        <dbReference type="Proteomes" id="UP000574390"/>
    </source>
</evidence>
<dbReference type="AlphaFoldDB" id="A0A7J6RVJ0"/>
<reference evidence="2 3" key="1">
    <citation type="submission" date="2020-04" db="EMBL/GenBank/DDBJ databases">
        <title>Perkinsus olseni comparative genomics.</title>
        <authorList>
            <person name="Bogema D.R."/>
        </authorList>
    </citation>
    <scope>NUCLEOTIDE SEQUENCE [LARGE SCALE GENOMIC DNA]</scope>
    <source>
        <strain evidence="2">ATCC PRA-205</strain>
    </source>
</reference>
<feature type="region of interest" description="Disordered" evidence="1">
    <location>
        <begin position="116"/>
        <end position="135"/>
    </location>
</feature>
<protein>
    <submittedName>
        <fullName evidence="2">Uncharacterized protein</fullName>
    </submittedName>
</protein>
<feature type="compositionally biased region" description="Basic and acidic residues" evidence="1">
    <location>
        <begin position="44"/>
        <end position="55"/>
    </location>
</feature>